<dbReference type="GeneTree" id="ENSGT00510000049619"/>
<organism evidence="8 9">
    <name type="scientific">Oryzias latipes</name>
    <name type="common">Japanese rice fish</name>
    <name type="synonym">Japanese killifish</name>
    <dbReference type="NCBI Taxonomy" id="8090"/>
    <lineage>
        <taxon>Eukaryota</taxon>
        <taxon>Metazoa</taxon>
        <taxon>Chordata</taxon>
        <taxon>Craniata</taxon>
        <taxon>Vertebrata</taxon>
        <taxon>Euteleostomi</taxon>
        <taxon>Actinopterygii</taxon>
        <taxon>Neopterygii</taxon>
        <taxon>Teleostei</taxon>
        <taxon>Neoteleostei</taxon>
        <taxon>Acanthomorphata</taxon>
        <taxon>Ovalentaria</taxon>
        <taxon>Atherinomorphae</taxon>
        <taxon>Beloniformes</taxon>
        <taxon>Adrianichthyidae</taxon>
        <taxon>Oryziinae</taxon>
        <taxon>Oryzias</taxon>
    </lineage>
</organism>
<keyword evidence="9" id="KW-1185">Reference proteome</keyword>
<dbReference type="SUPFAM" id="SSF82282">
    <property type="entry name" value="Homocysteine S-methyltransferase"/>
    <property type="match status" value="1"/>
</dbReference>
<dbReference type="STRING" id="8090.ENSORLP00000031058"/>
<reference evidence="8 9" key="1">
    <citation type="journal article" date="2007" name="Nature">
        <title>The medaka draft genome and insights into vertebrate genome evolution.</title>
        <authorList>
            <person name="Kasahara M."/>
            <person name="Naruse K."/>
            <person name="Sasaki S."/>
            <person name="Nakatani Y."/>
            <person name="Qu W."/>
            <person name="Ahsan B."/>
            <person name="Yamada T."/>
            <person name="Nagayasu Y."/>
            <person name="Doi K."/>
            <person name="Kasai Y."/>
            <person name="Jindo T."/>
            <person name="Kobayashi D."/>
            <person name="Shimada A."/>
            <person name="Toyoda A."/>
            <person name="Kuroki Y."/>
            <person name="Fujiyama A."/>
            <person name="Sasaki T."/>
            <person name="Shimizu A."/>
            <person name="Asakawa S."/>
            <person name="Shimizu N."/>
            <person name="Hashimoto S."/>
            <person name="Yang J."/>
            <person name="Lee Y."/>
            <person name="Matsushima K."/>
            <person name="Sugano S."/>
            <person name="Sakaizumi M."/>
            <person name="Narita T."/>
            <person name="Ohishi K."/>
            <person name="Haga S."/>
            <person name="Ohta F."/>
            <person name="Nomoto H."/>
            <person name="Nogata K."/>
            <person name="Morishita T."/>
            <person name="Endo T."/>
            <person name="Shin-I T."/>
            <person name="Takeda H."/>
            <person name="Morishita S."/>
            <person name="Kohara Y."/>
        </authorList>
    </citation>
    <scope>NUCLEOTIDE SEQUENCE [LARGE SCALE GENOMIC DNA]</scope>
    <source>
        <strain evidence="8 9">Hd-rR</strain>
    </source>
</reference>
<dbReference type="GO" id="GO:0008168">
    <property type="term" value="F:methyltransferase activity"/>
    <property type="evidence" value="ECO:0007669"/>
    <property type="project" value="UniProtKB-KW"/>
</dbReference>
<evidence type="ECO:0000256" key="6">
    <source>
        <dbReference type="PROSITE-ProRule" id="PRU00333"/>
    </source>
</evidence>
<evidence type="ECO:0000313" key="9">
    <source>
        <dbReference type="Proteomes" id="UP000001038"/>
    </source>
</evidence>
<reference evidence="8" key="3">
    <citation type="submission" date="2025-09" db="UniProtKB">
        <authorList>
            <consortium name="Ensembl"/>
        </authorList>
    </citation>
    <scope>IDENTIFICATION</scope>
    <source>
        <strain evidence="8">Hd-rR</strain>
    </source>
</reference>
<dbReference type="InterPro" id="IPR036589">
    <property type="entry name" value="HCY_dom_sf"/>
</dbReference>
<dbReference type="Bgee" id="ENSORLG00000015709">
    <property type="expression patterns" value="Expressed in intestine and 14 other cell types or tissues"/>
</dbReference>
<keyword evidence="3" id="KW-0479">Metal-binding</keyword>
<dbReference type="InParanoid" id="A0A3B3HH48"/>
<dbReference type="GO" id="GO:0032259">
    <property type="term" value="P:methylation"/>
    <property type="evidence" value="ECO:0007669"/>
    <property type="project" value="UniProtKB-KW"/>
</dbReference>
<dbReference type="PROSITE" id="PS50970">
    <property type="entry name" value="HCY"/>
    <property type="match status" value="1"/>
</dbReference>
<comment type="pathway">
    <text evidence="5">Amino-acid biosynthesis; L-methionine biosynthesis via de novo pathway.</text>
</comment>
<dbReference type="Gene3D" id="3.20.20.330">
    <property type="entry name" value="Homocysteine-binding-like domain"/>
    <property type="match status" value="1"/>
</dbReference>
<proteinExistence type="predicted"/>
<dbReference type="PANTHER" id="PTHR46015">
    <property type="entry name" value="ZGC:172121"/>
    <property type="match status" value="1"/>
</dbReference>
<dbReference type="Proteomes" id="UP000001038">
    <property type="component" value="Chromosome 4"/>
</dbReference>
<evidence type="ECO:0000256" key="1">
    <source>
        <dbReference type="ARBA" id="ARBA00022603"/>
    </source>
</evidence>
<evidence type="ECO:0000256" key="5">
    <source>
        <dbReference type="ARBA" id="ARBA00034478"/>
    </source>
</evidence>
<dbReference type="Ensembl" id="ENSORLT00000044206.1">
    <property type="protein sequence ID" value="ENSORLP00000031058.1"/>
    <property type="gene ID" value="ENSORLG00000015709.2"/>
</dbReference>
<evidence type="ECO:0000259" key="7">
    <source>
        <dbReference type="PROSITE" id="PS50970"/>
    </source>
</evidence>
<reference evidence="8" key="2">
    <citation type="submission" date="2025-08" db="UniProtKB">
        <authorList>
            <consortium name="Ensembl"/>
        </authorList>
    </citation>
    <scope>IDENTIFICATION</scope>
    <source>
        <strain evidence="8">Hd-rR</strain>
    </source>
</reference>
<dbReference type="GO" id="GO:0046872">
    <property type="term" value="F:metal ion binding"/>
    <property type="evidence" value="ECO:0007669"/>
    <property type="project" value="UniProtKB-KW"/>
</dbReference>
<keyword evidence="1" id="KW-0489">Methyltransferase</keyword>
<dbReference type="InterPro" id="IPR051486">
    <property type="entry name" value="Hcy_S-methyltransferase"/>
</dbReference>
<comment type="caution">
    <text evidence="6">Lacks conserved residue(s) required for the propagation of feature annotation.</text>
</comment>
<gene>
    <name evidence="8" type="primary">zgc:172121</name>
</gene>
<dbReference type="PANTHER" id="PTHR46015:SF1">
    <property type="entry name" value="HOMOCYSTEINE S-METHYLTRANSFERASE-LIKE ISOFORM 1"/>
    <property type="match status" value="1"/>
</dbReference>
<accession>A0A3B3HH48</accession>
<evidence type="ECO:0000256" key="3">
    <source>
        <dbReference type="ARBA" id="ARBA00022723"/>
    </source>
</evidence>
<keyword evidence="4" id="KW-0862">Zinc</keyword>
<dbReference type="InterPro" id="IPR003726">
    <property type="entry name" value="HCY_dom"/>
</dbReference>
<sequence length="329" mass="35646">MGSSARLRLFINRNRPLILDGGLATELEAHGAQLQGDPLWSARLLHTNPKAIKDAHHRFLLSGADVITTATYQASVQGFVTHLGMSAERAKELLMSGVHLAREVVKNFGSGNTGPLVAGSIGSYGAYLHDTSEYTGTFAEKMTVDELKDWHRPQVEGLLAAGADLLAFETIPSIKEADAVVELLREFPDSSAWLSFSVKDETRISDGSPFAEAVRVASRSAQLLAVGVNCCSPTVVEPLLDSASSQLSPDMSWVVYPNSGWEYDSQQGWQARGESSIWIPELSRRWVKQGAALIGTMSCSPFPSAIASFAVFSLSRVLSARWLLLHQSC</sequence>
<dbReference type="AlphaFoldDB" id="A0A3B3HH48"/>
<dbReference type="NCBIfam" id="NF007020">
    <property type="entry name" value="PRK09485.1"/>
    <property type="match status" value="1"/>
</dbReference>
<dbReference type="Pfam" id="PF02574">
    <property type="entry name" value="S-methyl_trans"/>
    <property type="match status" value="1"/>
</dbReference>
<evidence type="ECO:0000313" key="8">
    <source>
        <dbReference type="Ensembl" id="ENSORLP00000031058.1"/>
    </source>
</evidence>
<feature type="domain" description="Hcy-binding" evidence="7">
    <location>
        <begin position="5"/>
        <end position="313"/>
    </location>
</feature>
<keyword evidence="2" id="KW-0808">Transferase</keyword>
<protein>
    <submittedName>
        <fullName evidence="8">Zgc:172121</fullName>
    </submittedName>
</protein>
<dbReference type="FunFam" id="3.20.20.330:FF:000002">
    <property type="entry name" value="Homocysteine S-methyltransferase"/>
    <property type="match status" value="1"/>
</dbReference>
<evidence type="ECO:0000256" key="4">
    <source>
        <dbReference type="ARBA" id="ARBA00022833"/>
    </source>
</evidence>
<evidence type="ECO:0000256" key="2">
    <source>
        <dbReference type="ARBA" id="ARBA00022679"/>
    </source>
</evidence>
<name>A0A3B3HH48_ORYLA</name>